<reference evidence="3 4" key="1">
    <citation type="submission" date="2018-08" db="EMBL/GenBank/DDBJ databases">
        <title>Draft genome sequence of Pseudoalteromonas donghaensis HJ51.</title>
        <authorList>
            <person name="Oh J."/>
            <person name="Roh D."/>
        </authorList>
    </citation>
    <scope>NUCLEOTIDE SEQUENCE [LARGE SCALE GENOMIC DNA]</scope>
    <source>
        <strain evidence="3 4">HJ51</strain>
    </source>
</reference>
<dbReference type="InterPro" id="IPR036249">
    <property type="entry name" value="Thioredoxin-like_sf"/>
</dbReference>
<dbReference type="PANTHER" id="PTHR42852:SF17">
    <property type="entry name" value="THIOREDOXIN-LIKE PROTEIN HI_1115"/>
    <property type="match status" value="1"/>
</dbReference>
<dbReference type="PANTHER" id="PTHR42852">
    <property type="entry name" value="THIOL:DISULFIDE INTERCHANGE PROTEIN DSBE"/>
    <property type="match status" value="1"/>
</dbReference>
<dbReference type="AlphaFoldDB" id="A0AAD0WBR8"/>
<dbReference type="Proteomes" id="UP000264605">
    <property type="component" value="Chromosome"/>
</dbReference>
<accession>A0AAD0WBR8</accession>
<keyword evidence="1" id="KW-1133">Transmembrane helix</keyword>
<keyword evidence="1" id="KW-0472">Membrane</keyword>
<dbReference type="InterPro" id="IPR050553">
    <property type="entry name" value="Thioredoxin_ResA/DsbE_sf"/>
</dbReference>
<proteinExistence type="predicted"/>
<dbReference type="GO" id="GO:0016209">
    <property type="term" value="F:antioxidant activity"/>
    <property type="evidence" value="ECO:0007669"/>
    <property type="project" value="InterPro"/>
</dbReference>
<evidence type="ECO:0000313" key="4">
    <source>
        <dbReference type="Proteomes" id="UP000264605"/>
    </source>
</evidence>
<dbReference type="CDD" id="cd02966">
    <property type="entry name" value="TlpA_like_family"/>
    <property type="match status" value="1"/>
</dbReference>
<evidence type="ECO:0000259" key="2">
    <source>
        <dbReference type="PROSITE" id="PS51352"/>
    </source>
</evidence>
<feature type="transmembrane region" description="Helical" evidence="1">
    <location>
        <begin position="12"/>
        <end position="31"/>
    </location>
</feature>
<dbReference type="GO" id="GO:0016491">
    <property type="term" value="F:oxidoreductase activity"/>
    <property type="evidence" value="ECO:0007669"/>
    <property type="project" value="InterPro"/>
</dbReference>
<name>A0AAD0WBR8_9GAMM</name>
<gene>
    <name evidence="3" type="ORF">D0907_05235</name>
</gene>
<sequence length="172" mass="19564">MKKIPSVLKKIVALTKNLLLMAIILYAVTLFQQRNLLPTDHTPAPYFNLATLDNPQQRVTIADLKGTNTVLYFFAPWCSICRYSMPNLEKAYQQGELNAIAIALDYENIDEITQFTDSLDLTMPVLLGTRYTGQDYKVSAYPTYYVINEQLAITAHSMGYSTELGLRIRTRK</sequence>
<dbReference type="InterPro" id="IPR013766">
    <property type="entry name" value="Thioredoxin_domain"/>
</dbReference>
<feature type="domain" description="Thioredoxin" evidence="2">
    <location>
        <begin position="38"/>
        <end position="172"/>
    </location>
</feature>
<dbReference type="KEGG" id="pdj:D0907_05235"/>
<protein>
    <submittedName>
        <fullName evidence="3">TlpA family protein disulfide reductase</fullName>
    </submittedName>
</protein>
<dbReference type="Pfam" id="PF00578">
    <property type="entry name" value="AhpC-TSA"/>
    <property type="match status" value="1"/>
</dbReference>
<dbReference type="PROSITE" id="PS51352">
    <property type="entry name" value="THIOREDOXIN_2"/>
    <property type="match status" value="1"/>
</dbReference>
<dbReference type="Gene3D" id="3.40.30.10">
    <property type="entry name" value="Glutaredoxin"/>
    <property type="match status" value="1"/>
</dbReference>
<dbReference type="EMBL" id="CP032090">
    <property type="protein sequence ID" value="AXV64732.1"/>
    <property type="molecule type" value="Genomic_DNA"/>
</dbReference>
<evidence type="ECO:0000256" key="1">
    <source>
        <dbReference type="SAM" id="Phobius"/>
    </source>
</evidence>
<keyword evidence="1" id="KW-0812">Transmembrane</keyword>
<evidence type="ECO:0000313" key="3">
    <source>
        <dbReference type="EMBL" id="AXV64732.1"/>
    </source>
</evidence>
<organism evidence="3 4">
    <name type="scientific">Pseudoalteromonas lipolytica</name>
    <dbReference type="NCBI Taxonomy" id="570156"/>
    <lineage>
        <taxon>Bacteria</taxon>
        <taxon>Pseudomonadati</taxon>
        <taxon>Pseudomonadota</taxon>
        <taxon>Gammaproteobacteria</taxon>
        <taxon>Alteromonadales</taxon>
        <taxon>Pseudoalteromonadaceae</taxon>
        <taxon>Pseudoalteromonas</taxon>
    </lineage>
</organism>
<dbReference type="InterPro" id="IPR000866">
    <property type="entry name" value="AhpC/TSA"/>
</dbReference>
<dbReference type="SUPFAM" id="SSF52833">
    <property type="entry name" value="Thioredoxin-like"/>
    <property type="match status" value="1"/>
</dbReference>